<reference evidence="2" key="1">
    <citation type="submission" date="2016-10" db="EMBL/GenBank/DDBJ databases">
        <authorList>
            <person name="Varghese N."/>
            <person name="Submissions S."/>
        </authorList>
    </citation>
    <scope>NUCLEOTIDE SEQUENCE [LARGE SCALE GENOMIC DNA]</scope>
    <source>
        <strain evidence="2">DSM 17044</strain>
    </source>
</reference>
<evidence type="ECO:0000313" key="1">
    <source>
        <dbReference type="EMBL" id="SEM66516.1"/>
    </source>
</evidence>
<sequence length="57" mass="6229">MSERYPKIRIHAASGPLVAREGLSFSFYMPHSHEAVAPGGMRSLEAYLTLLSQGPRG</sequence>
<gene>
    <name evidence="1" type="ORF">SAMN05444354_120141</name>
</gene>
<accession>A0A1H8A7Q6</accession>
<evidence type="ECO:0000313" key="2">
    <source>
        <dbReference type="Proteomes" id="UP000182719"/>
    </source>
</evidence>
<dbReference type="Proteomes" id="UP000182719">
    <property type="component" value="Unassembled WGS sequence"/>
</dbReference>
<proteinExistence type="predicted"/>
<name>A0A1H8A7Q6_STIAU</name>
<organism evidence="1 2">
    <name type="scientific">Stigmatella aurantiaca</name>
    <dbReference type="NCBI Taxonomy" id="41"/>
    <lineage>
        <taxon>Bacteria</taxon>
        <taxon>Pseudomonadati</taxon>
        <taxon>Myxococcota</taxon>
        <taxon>Myxococcia</taxon>
        <taxon>Myxococcales</taxon>
        <taxon>Cystobacterineae</taxon>
        <taxon>Archangiaceae</taxon>
        <taxon>Stigmatella</taxon>
    </lineage>
</organism>
<keyword evidence="2" id="KW-1185">Reference proteome</keyword>
<protein>
    <submittedName>
        <fullName evidence="1">Uncharacterized protein</fullName>
    </submittedName>
</protein>
<dbReference type="AlphaFoldDB" id="A0A1H8A7Q6"/>
<dbReference type="EMBL" id="FOAP01000020">
    <property type="protein sequence ID" value="SEM66516.1"/>
    <property type="molecule type" value="Genomic_DNA"/>
</dbReference>